<reference evidence="7" key="2">
    <citation type="submission" date="2020-09" db="EMBL/GenBank/DDBJ databases">
        <authorList>
            <person name="Sun Q."/>
            <person name="Zhou Y."/>
        </authorList>
    </citation>
    <scope>NUCLEOTIDE SEQUENCE</scope>
    <source>
        <strain evidence="7">CGMCC 4.5737</strain>
    </source>
</reference>
<comment type="caution">
    <text evidence="7">The sequence shown here is derived from an EMBL/GenBank/DDBJ whole genome shotgun (WGS) entry which is preliminary data.</text>
</comment>
<evidence type="ECO:0000313" key="7">
    <source>
        <dbReference type="EMBL" id="GGM49035.1"/>
    </source>
</evidence>
<dbReference type="Pfam" id="PF05090">
    <property type="entry name" value="HTTM"/>
    <property type="match status" value="1"/>
</dbReference>
<dbReference type="PANTHER" id="PTHR39535">
    <property type="entry name" value="SPORULATION-DELAYING PROTEIN SDPB"/>
    <property type="match status" value="1"/>
</dbReference>
<accession>A0A8J3FTF0</accession>
<evidence type="ECO:0000256" key="2">
    <source>
        <dbReference type="ARBA" id="ARBA00022692"/>
    </source>
</evidence>
<dbReference type="PANTHER" id="PTHR39535:SF2">
    <property type="entry name" value="HTTM DOMAIN-CONTAINING PROTEIN"/>
    <property type="match status" value="1"/>
</dbReference>
<feature type="transmembrane region" description="Helical" evidence="5">
    <location>
        <begin position="243"/>
        <end position="266"/>
    </location>
</feature>
<dbReference type="SMART" id="SM00752">
    <property type="entry name" value="HTTM"/>
    <property type="match status" value="1"/>
</dbReference>
<dbReference type="Proteomes" id="UP000637578">
    <property type="component" value="Unassembled WGS sequence"/>
</dbReference>
<feature type="transmembrane region" description="Helical" evidence="5">
    <location>
        <begin position="91"/>
        <end position="111"/>
    </location>
</feature>
<evidence type="ECO:0000313" key="8">
    <source>
        <dbReference type="Proteomes" id="UP000637578"/>
    </source>
</evidence>
<evidence type="ECO:0000256" key="3">
    <source>
        <dbReference type="ARBA" id="ARBA00022989"/>
    </source>
</evidence>
<keyword evidence="8" id="KW-1185">Reference proteome</keyword>
<evidence type="ECO:0000256" key="5">
    <source>
        <dbReference type="SAM" id="Phobius"/>
    </source>
</evidence>
<keyword evidence="3 5" id="KW-1133">Transmembrane helix</keyword>
<proteinExistence type="predicted"/>
<keyword evidence="2 5" id="KW-0812">Transmembrane</keyword>
<dbReference type="GO" id="GO:0012505">
    <property type="term" value="C:endomembrane system"/>
    <property type="evidence" value="ECO:0007669"/>
    <property type="project" value="UniProtKB-SubCell"/>
</dbReference>
<name>A0A8J3FTF0_9PSEU</name>
<gene>
    <name evidence="7" type="ORF">GCM10012275_19940</name>
</gene>
<feature type="domain" description="HTTM-like" evidence="6">
    <location>
        <begin position="24"/>
        <end position="310"/>
    </location>
</feature>
<comment type="subcellular location">
    <subcellularLocation>
        <location evidence="1">Endomembrane system</location>
        <topology evidence="1">Multi-pass membrane protein</topology>
    </subcellularLocation>
</comment>
<reference evidence="7" key="1">
    <citation type="journal article" date="2014" name="Int. J. Syst. Evol. Microbiol.">
        <title>Complete genome sequence of Corynebacterium casei LMG S-19264T (=DSM 44701T), isolated from a smear-ripened cheese.</title>
        <authorList>
            <consortium name="US DOE Joint Genome Institute (JGI-PGF)"/>
            <person name="Walter F."/>
            <person name="Albersmeier A."/>
            <person name="Kalinowski J."/>
            <person name="Ruckert C."/>
        </authorList>
    </citation>
    <scope>NUCLEOTIDE SEQUENCE</scope>
    <source>
        <strain evidence="7">CGMCC 4.5737</strain>
    </source>
</reference>
<dbReference type="AlphaFoldDB" id="A0A8J3FTF0"/>
<dbReference type="InterPro" id="IPR052964">
    <property type="entry name" value="Sporulation_signal_mat"/>
</dbReference>
<evidence type="ECO:0000256" key="1">
    <source>
        <dbReference type="ARBA" id="ARBA00004127"/>
    </source>
</evidence>
<evidence type="ECO:0000259" key="6">
    <source>
        <dbReference type="SMART" id="SM00752"/>
    </source>
</evidence>
<dbReference type="EMBL" id="BMMK01000007">
    <property type="protein sequence ID" value="GGM49035.1"/>
    <property type="molecule type" value="Genomic_DNA"/>
</dbReference>
<dbReference type="RefSeq" id="WP_189056237.1">
    <property type="nucleotide sequence ID" value="NZ_BMMK01000007.1"/>
</dbReference>
<keyword evidence="4 5" id="KW-0472">Membrane</keyword>
<dbReference type="InterPro" id="IPR011020">
    <property type="entry name" value="HTTM-like"/>
</dbReference>
<evidence type="ECO:0000256" key="4">
    <source>
        <dbReference type="ARBA" id="ARBA00023136"/>
    </source>
</evidence>
<protein>
    <recommendedName>
        <fullName evidence="6">HTTM-like domain-containing protein</fullName>
    </recommendedName>
</protein>
<dbReference type="InterPro" id="IPR053934">
    <property type="entry name" value="HTTM_dom"/>
</dbReference>
<feature type="transmembrane region" description="Helical" evidence="5">
    <location>
        <begin position="278"/>
        <end position="301"/>
    </location>
</feature>
<sequence length="340" mass="38330">MNERSVRSPRLSTPLWRGLSALTEHRRALLGAALTRICLGAVGVYCYLREYGHRGYLWGPDGVWPWDNLMESVRTGSYGAYSLYAVSRSEWWFELVFHLGALFAILFTLGWRTRLMTVLHGLFIFSLQQRNPAILDGGDNLAHLLLIYLVFVDSGRRLSLDNWFRSRKTKPAPNPESLRHRLGSLLHHAGLFAVIAQICIVYLVSGMYKVQGPQWQDGSALYYVLRLDEFAWPGVSSLVYQHAFLVALITYATVFFQLAFPFLLVHRPLRLPLVATSILFHLGIGVLMSGLLPFSLVMIAAELVVMGDDHYRTIVAGVRGVLARAGAWSARRVERTAGQR</sequence>
<feature type="transmembrane region" description="Helical" evidence="5">
    <location>
        <begin position="185"/>
        <end position="205"/>
    </location>
</feature>
<organism evidence="7 8">
    <name type="scientific">Longimycelium tulufanense</name>
    <dbReference type="NCBI Taxonomy" id="907463"/>
    <lineage>
        <taxon>Bacteria</taxon>
        <taxon>Bacillati</taxon>
        <taxon>Actinomycetota</taxon>
        <taxon>Actinomycetes</taxon>
        <taxon>Pseudonocardiales</taxon>
        <taxon>Pseudonocardiaceae</taxon>
        <taxon>Longimycelium</taxon>
    </lineage>
</organism>